<gene>
    <name evidence="2" type="ORF">PMAYCL1PPCAC_29464</name>
</gene>
<comment type="caution">
    <text evidence="2">The sequence shown here is derived from an EMBL/GenBank/DDBJ whole genome shotgun (WGS) entry which is preliminary data.</text>
</comment>
<keyword evidence="1" id="KW-0472">Membrane</keyword>
<proteinExistence type="predicted"/>
<feature type="non-terminal residue" evidence="2">
    <location>
        <position position="98"/>
    </location>
</feature>
<dbReference type="AlphaFoldDB" id="A0AAN5DA30"/>
<keyword evidence="3" id="KW-1185">Reference proteome</keyword>
<feature type="transmembrane region" description="Helical" evidence="1">
    <location>
        <begin position="21"/>
        <end position="40"/>
    </location>
</feature>
<keyword evidence="1" id="KW-0812">Transmembrane</keyword>
<organism evidence="2 3">
    <name type="scientific">Pristionchus mayeri</name>
    <dbReference type="NCBI Taxonomy" id="1317129"/>
    <lineage>
        <taxon>Eukaryota</taxon>
        <taxon>Metazoa</taxon>
        <taxon>Ecdysozoa</taxon>
        <taxon>Nematoda</taxon>
        <taxon>Chromadorea</taxon>
        <taxon>Rhabditida</taxon>
        <taxon>Rhabditina</taxon>
        <taxon>Diplogasteromorpha</taxon>
        <taxon>Diplogasteroidea</taxon>
        <taxon>Neodiplogasteridae</taxon>
        <taxon>Pristionchus</taxon>
    </lineage>
</organism>
<dbReference type="EMBL" id="BTRK01000006">
    <property type="protein sequence ID" value="GMR59269.1"/>
    <property type="molecule type" value="Genomic_DNA"/>
</dbReference>
<accession>A0AAN5DA30</accession>
<evidence type="ECO:0000313" key="3">
    <source>
        <dbReference type="Proteomes" id="UP001328107"/>
    </source>
</evidence>
<sequence>MDNPAASTVNSISPSHFVYSYAIRSFLLLPSLHSILFSIRSLNLSPSREHVNSLRISTQSIFIRIIHSSLLFIIEVLFLLVISLYDRNFFSSSSPLFP</sequence>
<reference evidence="3" key="1">
    <citation type="submission" date="2022-10" db="EMBL/GenBank/DDBJ databases">
        <title>Genome assembly of Pristionchus species.</title>
        <authorList>
            <person name="Yoshida K."/>
            <person name="Sommer R.J."/>
        </authorList>
    </citation>
    <scope>NUCLEOTIDE SEQUENCE [LARGE SCALE GENOMIC DNA]</scope>
    <source>
        <strain evidence="3">RS5460</strain>
    </source>
</reference>
<keyword evidence="1" id="KW-1133">Transmembrane helix</keyword>
<evidence type="ECO:0000256" key="1">
    <source>
        <dbReference type="SAM" id="Phobius"/>
    </source>
</evidence>
<dbReference type="Proteomes" id="UP001328107">
    <property type="component" value="Unassembled WGS sequence"/>
</dbReference>
<evidence type="ECO:0000313" key="2">
    <source>
        <dbReference type="EMBL" id="GMR59269.1"/>
    </source>
</evidence>
<feature type="transmembrane region" description="Helical" evidence="1">
    <location>
        <begin position="61"/>
        <end position="85"/>
    </location>
</feature>
<name>A0AAN5DA30_9BILA</name>
<protein>
    <submittedName>
        <fullName evidence="2">Uncharacterized protein</fullName>
    </submittedName>
</protein>